<accession>A0ABT6D9U0</accession>
<comment type="caution">
    <text evidence="2">The sequence shown here is derived from an EMBL/GenBank/DDBJ whole genome shotgun (WGS) entry which is preliminary data.</text>
</comment>
<evidence type="ECO:0000313" key="3">
    <source>
        <dbReference type="Proteomes" id="UP001152867"/>
    </source>
</evidence>
<dbReference type="Proteomes" id="UP001152867">
    <property type="component" value="Unassembled WGS sequence"/>
</dbReference>
<protein>
    <recommendedName>
        <fullName evidence="1">AtuA-like ferredoxin-fold domain-containing protein</fullName>
    </recommendedName>
</protein>
<dbReference type="RefSeq" id="WP_178942499.1">
    <property type="nucleotide sequence ID" value="NZ_JAIWJF010000003.1"/>
</dbReference>
<dbReference type="PANTHER" id="PTHR47472">
    <property type="entry name" value="PROPIONYL-COA CARBOXYLASE"/>
    <property type="match status" value="1"/>
</dbReference>
<dbReference type="InterPro" id="IPR056362">
    <property type="entry name" value="AtuA-like_ferredoxin_dom"/>
</dbReference>
<proteinExistence type="predicted"/>
<organism evidence="2 3">
    <name type="scientific">Furfurilactobacillus milii</name>
    <dbReference type="NCBI Taxonomy" id="2888272"/>
    <lineage>
        <taxon>Bacteria</taxon>
        <taxon>Bacillati</taxon>
        <taxon>Bacillota</taxon>
        <taxon>Bacilli</taxon>
        <taxon>Lactobacillales</taxon>
        <taxon>Lactobacillaceae</taxon>
        <taxon>Furfurilactobacillus</taxon>
    </lineage>
</organism>
<keyword evidence="3" id="KW-1185">Reference proteome</keyword>
<gene>
    <name evidence="2" type="ORF">NNA32_01685</name>
</gene>
<dbReference type="EMBL" id="JANDJP010000001">
    <property type="protein sequence ID" value="MDF9912954.1"/>
    <property type="molecule type" value="Genomic_DNA"/>
</dbReference>
<reference evidence="2" key="1">
    <citation type="submission" date="2022-06" db="EMBL/GenBank/DDBJ databases">
        <title>Antifungal cultures and metabolites of lactic acid bacteria for use in dairy fermentations.</title>
        <authorList>
            <person name="Zhao Z."/>
            <person name="Gaenzle M."/>
        </authorList>
    </citation>
    <scope>NUCLEOTIDE SEQUENCE</scope>
    <source>
        <strain evidence="2">FUA3126</strain>
    </source>
</reference>
<evidence type="ECO:0000259" key="1">
    <source>
        <dbReference type="Pfam" id="PF23544"/>
    </source>
</evidence>
<feature type="domain" description="AtuA-like ferredoxin-fold" evidence="1">
    <location>
        <begin position="1"/>
        <end position="99"/>
    </location>
</feature>
<name>A0ABT6D9U0_9LACO</name>
<sequence>MKLLDIAHSRTGDKGNTSIISLIPYNEHDFAMLKQNVSAEKVQKWFQKLGHIQVTRYEFPGLHALNFVITNALGGGVTHSLNLDRHGKALSSALLEMPIERES</sequence>
<dbReference type="PANTHER" id="PTHR47472:SF1">
    <property type="entry name" value="DUF1446-DOMAIN-CONTAINING PROTEIN"/>
    <property type="match status" value="1"/>
</dbReference>
<dbReference type="Pfam" id="PF23544">
    <property type="entry name" value="AtuA_ferredoxin"/>
    <property type="match status" value="1"/>
</dbReference>
<evidence type="ECO:0000313" key="2">
    <source>
        <dbReference type="EMBL" id="MDF9912954.1"/>
    </source>
</evidence>